<feature type="compositionally biased region" description="Basic and acidic residues" evidence="1">
    <location>
        <begin position="193"/>
        <end position="204"/>
    </location>
</feature>
<keyword evidence="2" id="KW-0687">Ribonucleoprotein</keyword>
<dbReference type="GO" id="GO:0005840">
    <property type="term" value="C:ribosome"/>
    <property type="evidence" value="ECO:0007669"/>
    <property type="project" value="UniProtKB-KW"/>
</dbReference>
<comment type="caution">
    <text evidence="2">The sequence shown here is derived from an EMBL/GenBank/DDBJ whole genome shotgun (WGS) entry which is preliminary data.</text>
</comment>
<dbReference type="OrthoDB" id="10251727at2759"/>
<dbReference type="InterPro" id="IPR016095">
    <property type="entry name" value="Ribosomal_uL1_3-a/b-sand"/>
</dbReference>
<dbReference type="EMBL" id="RIBY02002456">
    <property type="protein sequence ID" value="KAH9812643.1"/>
    <property type="molecule type" value="Genomic_DNA"/>
</dbReference>
<organism evidence="2 3">
    <name type="scientific">Teratosphaeria destructans</name>
    <dbReference type="NCBI Taxonomy" id="418781"/>
    <lineage>
        <taxon>Eukaryota</taxon>
        <taxon>Fungi</taxon>
        <taxon>Dikarya</taxon>
        <taxon>Ascomycota</taxon>
        <taxon>Pezizomycotina</taxon>
        <taxon>Dothideomycetes</taxon>
        <taxon>Dothideomycetidae</taxon>
        <taxon>Mycosphaerellales</taxon>
        <taxon>Teratosphaeriaceae</taxon>
        <taxon>Teratosphaeria</taxon>
    </lineage>
</organism>
<sequence length="464" mass="51107">MAPETSAVVAKTGSQSPYQLDATQTLRASTALLRKIRSDQTTREENGAKASLLADADEGTIEDEVPVWLVLTTKKHIIEKKRLKPGKIVLPHPYLDANDANLRVCLITADPQRKYKDLVDSEVFPATLRNKIKRVIGLEKLKAKYKAYEARRQLLGEYDVFLADDRIITYLPGVLGKVFYKGGSKRPVPVTLEGKRQNTDEQGNKRRKLSEGGTKVVKSEVKPQNVAHEIERTLSAALVHLAPSTTTAVKVGKASQEPEQLQANIETVVSKMVEQFVPHKWRNVRSIHIKGPETAALPIWLADELWEKEEDILDEPLPVKEKGSKKRKRGLAGAAEEPETIEVPGPDGRMRTLENPAAKNKKRKAVETPAATNGDVKGKESKKTKSDAFSEDAKAKAEVKAEKEARKAALKKQKEEAKKLVVESTVAVADGAKKVKTKTKSVEVVDGSVKKPVKKGRAKAADLI</sequence>
<feature type="region of interest" description="Disordered" evidence="1">
    <location>
        <begin position="321"/>
        <end position="398"/>
    </location>
</feature>
<feature type="region of interest" description="Disordered" evidence="1">
    <location>
        <begin position="190"/>
        <end position="215"/>
    </location>
</feature>
<accession>A0A9W7SJK1</accession>
<dbReference type="InterPro" id="IPR023674">
    <property type="entry name" value="Ribosomal_uL1-like"/>
</dbReference>
<evidence type="ECO:0000256" key="1">
    <source>
        <dbReference type="SAM" id="MobiDB-lite"/>
    </source>
</evidence>
<evidence type="ECO:0000313" key="2">
    <source>
        <dbReference type="EMBL" id="KAH9812643.1"/>
    </source>
</evidence>
<dbReference type="GO" id="GO:0003723">
    <property type="term" value="F:RNA binding"/>
    <property type="evidence" value="ECO:0007669"/>
    <property type="project" value="InterPro"/>
</dbReference>
<dbReference type="InterPro" id="IPR028364">
    <property type="entry name" value="Ribosomal_uL1/biogenesis"/>
</dbReference>
<gene>
    <name evidence="2" type="ORF">Tdes44962_MAKER05771</name>
</gene>
<dbReference type="CDD" id="cd00403">
    <property type="entry name" value="Ribosomal_L1"/>
    <property type="match status" value="1"/>
</dbReference>
<evidence type="ECO:0000313" key="3">
    <source>
        <dbReference type="Proteomes" id="UP001138500"/>
    </source>
</evidence>
<protein>
    <submittedName>
        <fullName evidence="2">Ribosomal protein L1p/L10e family</fullName>
    </submittedName>
</protein>
<keyword evidence="2" id="KW-0689">Ribosomal protein</keyword>
<dbReference type="Gene3D" id="3.40.50.790">
    <property type="match status" value="1"/>
</dbReference>
<dbReference type="PANTHER" id="PTHR23105">
    <property type="entry name" value="RIBOSOMAL PROTEIN L7AE FAMILY MEMBER"/>
    <property type="match status" value="1"/>
</dbReference>
<dbReference type="InterPro" id="IPR050257">
    <property type="entry name" value="eL8/uL1-like"/>
</dbReference>
<dbReference type="SUPFAM" id="SSF56808">
    <property type="entry name" value="Ribosomal protein L1"/>
    <property type="match status" value="1"/>
</dbReference>
<reference evidence="2 3" key="2">
    <citation type="journal article" date="2021" name="Curr. Genet.">
        <title>Genetic response to nitrogen starvation in the aggressive Eucalyptus foliar pathogen Teratosphaeria destructans.</title>
        <authorList>
            <person name="Havenga M."/>
            <person name="Wingfield B.D."/>
            <person name="Wingfield M.J."/>
            <person name="Dreyer L.L."/>
            <person name="Roets F."/>
            <person name="Aylward J."/>
        </authorList>
    </citation>
    <scope>NUCLEOTIDE SEQUENCE [LARGE SCALE GENOMIC DNA]</scope>
    <source>
        <strain evidence="2">CMW44962</strain>
    </source>
</reference>
<dbReference type="Pfam" id="PF00687">
    <property type="entry name" value="Ribosomal_L1"/>
    <property type="match status" value="1"/>
</dbReference>
<dbReference type="AlphaFoldDB" id="A0A9W7SJK1"/>
<feature type="compositionally biased region" description="Basic and acidic residues" evidence="1">
    <location>
        <begin position="376"/>
        <end position="398"/>
    </location>
</feature>
<reference evidence="2 3" key="1">
    <citation type="journal article" date="2018" name="IMA Fungus">
        <title>IMA Genome-F 10: Nine draft genome sequences of Claviceps purpurea s.lat., including C. arundinis, C. humidiphila, and C. cf. spartinae, pseudomolecules for the pitch canker pathogen Fusarium circinatum, draft genome of Davidsoniella eucalypti, Grosmannia galeiformis, Quambalaria eucalypti, and Teratosphaeria destructans.</title>
        <authorList>
            <person name="Wingfield B.D."/>
            <person name="Liu M."/>
            <person name="Nguyen H.D."/>
            <person name="Lane F.A."/>
            <person name="Morgan S.W."/>
            <person name="De Vos L."/>
            <person name="Wilken P.M."/>
            <person name="Duong T.A."/>
            <person name="Aylward J."/>
            <person name="Coetzee M.P."/>
            <person name="Dadej K."/>
            <person name="De Beer Z.W."/>
            <person name="Findlay W."/>
            <person name="Havenga M."/>
            <person name="Kolarik M."/>
            <person name="Menzies J.G."/>
            <person name="Naidoo K."/>
            <person name="Pochopski O."/>
            <person name="Shoukouhi P."/>
            <person name="Santana Q.C."/>
            <person name="Seifert K.A."/>
            <person name="Soal N."/>
            <person name="Steenkamp E.T."/>
            <person name="Tatham C.T."/>
            <person name="van der Nest M.A."/>
            <person name="Wingfield M.J."/>
        </authorList>
    </citation>
    <scope>NUCLEOTIDE SEQUENCE [LARGE SCALE GENOMIC DNA]</scope>
    <source>
        <strain evidence="2">CMW44962</strain>
    </source>
</reference>
<dbReference type="Proteomes" id="UP001138500">
    <property type="component" value="Unassembled WGS sequence"/>
</dbReference>
<name>A0A9W7SJK1_9PEZI</name>
<proteinExistence type="predicted"/>
<keyword evidence="3" id="KW-1185">Reference proteome</keyword>